<dbReference type="Proteomes" id="UP001295469">
    <property type="component" value="Chromosome A02"/>
</dbReference>
<organism evidence="1">
    <name type="scientific">Brassica napus</name>
    <name type="common">Rape</name>
    <dbReference type="NCBI Taxonomy" id="3708"/>
    <lineage>
        <taxon>Eukaryota</taxon>
        <taxon>Viridiplantae</taxon>
        <taxon>Streptophyta</taxon>
        <taxon>Embryophyta</taxon>
        <taxon>Tracheophyta</taxon>
        <taxon>Spermatophyta</taxon>
        <taxon>Magnoliopsida</taxon>
        <taxon>eudicotyledons</taxon>
        <taxon>Gunneridae</taxon>
        <taxon>Pentapetalae</taxon>
        <taxon>rosids</taxon>
        <taxon>malvids</taxon>
        <taxon>Brassicales</taxon>
        <taxon>Brassicaceae</taxon>
        <taxon>Brassiceae</taxon>
        <taxon>Brassica</taxon>
    </lineage>
</organism>
<evidence type="ECO:0000313" key="1">
    <source>
        <dbReference type="EMBL" id="CAF1809673.1"/>
    </source>
</evidence>
<dbReference type="EMBL" id="HG994368">
    <property type="protein sequence ID" value="CAF1809673.1"/>
    <property type="molecule type" value="Genomic_DNA"/>
</dbReference>
<protein>
    <submittedName>
        <fullName evidence="1">(rape) hypothetical protein</fullName>
    </submittedName>
</protein>
<dbReference type="Proteomes" id="UP001295469">
    <property type="component" value="Chromosome C04"/>
</dbReference>
<dbReference type="EMBL" id="HG994356">
    <property type="protein sequence ID" value="CAF2141374.1"/>
    <property type="molecule type" value="Genomic_DNA"/>
</dbReference>
<proteinExistence type="predicted"/>
<name>A0A816JGY6_BRANA</name>
<reference evidence="1" key="1">
    <citation type="submission" date="2021-01" db="EMBL/GenBank/DDBJ databases">
        <authorList>
            <consortium name="Genoscope - CEA"/>
            <person name="William W."/>
        </authorList>
    </citation>
    <scope>NUCLEOTIDE SEQUENCE</scope>
</reference>
<sequence length="46" mass="5579">MSFLQNVVHRRKKFEDDERSKKSWSHFEDMNNILYELSHNAPTLTV</sequence>
<dbReference type="AlphaFoldDB" id="A0A816JGY6"/>
<accession>A0A816JGY6</accession>
<evidence type="ECO:0000313" key="2">
    <source>
        <dbReference type="EMBL" id="CAF2141374.1"/>
    </source>
</evidence>
<gene>
    <name evidence="2" type="ORF">DARMORV10_A02P24980.1</name>
    <name evidence="1" type="ORF">DARMORV10_C04P08560.1</name>
</gene>